<dbReference type="PANTHER" id="PTHR43350:SF2">
    <property type="entry name" value="GROES-LIKE ZINC-BINDING ALCOHOL DEHYDROGENASE FAMILY PROTEIN"/>
    <property type="match status" value="1"/>
</dbReference>
<dbReference type="GO" id="GO:0016491">
    <property type="term" value="F:oxidoreductase activity"/>
    <property type="evidence" value="ECO:0007669"/>
    <property type="project" value="UniProtKB-KW"/>
</dbReference>
<evidence type="ECO:0000256" key="2">
    <source>
        <dbReference type="ARBA" id="ARBA00008072"/>
    </source>
</evidence>
<dbReference type="InterPro" id="IPR036291">
    <property type="entry name" value="NAD(P)-bd_dom_sf"/>
</dbReference>
<comment type="cofactor">
    <cofactor evidence="1">
        <name>Zn(2+)</name>
        <dbReference type="ChEBI" id="CHEBI:29105"/>
    </cofactor>
</comment>
<proteinExistence type="inferred from homology"/>
<organism evidence="7 8">
    <name type="scientific">Candidatus Magnetaquiglobus chichijimensis</name>
    <dbReference type="NCBI Taxonomy" id="3141448"/>
    <lineage>
        <taxon>Bacteria</taxon>
        <taxon>Pseudomonadati</taxon>
        <taxon>Pseudomonadota</taxon>
        <taxon>Magnetococcia</taxon>
        <taxon>Magnetococcales</taxon>
        <taxon>Candidatus Magnetaquicoccaceae</taxon>
        <taxon>Candidatus Magnetaquiglobus</taxon>
    </lineage>
</organism>
<reference evidence="7 8" key="1">
    <citation type="submission" date="2024-09" db="EMBL/GenBank/DDBJ databases">
        <title>Draft genome sequence of Candidatus Magnetaquicoccaceae bacterium FCR-1.</title>
        <authorList>
            <person name="Shimoshige H."/>
            <person name="Shimamura S."/>
            <person name="Taoka A."/>
            <person name="Kobayashi H."/>
            <person name="Maekawa T."/>
        </authorList>
    </citation>
    <scope>NUCLEOTIDE SEQUENCE [LARGE SCALE GENOMIC DNA]</scope>
    <source>
        <strain evidence="7 8">FCR-1</strain>
    </source>
</reference>
<comment type="similarity">
    <text evidence="2">Belongs to the zinc-containing alcohol dehydrogenase family.</text>
</comment>
<keyword evidence="3" id="KW-0479">Metal-binding</keyword>
<dbReference type="InterPro" id="IPR013154">
    <property type="entry name" value="ADH-like_N"/>
</dbReference>
<name>A0ABQ0C5Y3_9PROT</name>
<evidence type="ECO:0000313" key="7">
    <source>
        <dbReference type="EMBL" id="GAB0056295.1"/>
    </source>
</evidence>
<evidence type="ECO:0000256" key="5">
    <source>
        <dbReference type="ARBA" id="ARBA00023002"/>
    </source>
</evidence>
<evidence type="ECO:0000313" key="8">
    <source>
        <dbReference type="Proteomes" id="UP001628193"/>
    </source>
</evidence>
<evidence type="ECO:0000256" key="4">
    <source>
        <dbReference type="ARBA" id="ARBA00022833"/>
    </source>
</evidence>
<dbReference type="Gene3D" id="3.90.180.10">
    <property type="entry name" value="Medium-chain alcohol dehydrogenases, catalytic domain"/>
    <property type="match status" value="1"/>
</dbReference>
<keyword evidence="5 7" id="KW-0560">Oxidoreductase</keyword>
<feature type="domain" description="Alcohol dehydrogenase-like N-terminal" evidence="6">
    <location>
        <begin position="34"/>
        <end position="139"/>
    </location>
</feature>
<sequence>MHHASLDREGMRALRYAGGAVRLERGWPVPVPARGEALIRVTLAGVCATDLAILGGYAGFDGTLGHEFTGRVIAAPDAPEWVDLRVVGGINVACGACPACLRWERSHCEQRRVIGIRGRDGAFADFLILPVANLHPVPDGVSDRRAVFVEPLAAALEILEQTHLRPSDRVVVVGDGRLGLLVAQVLALTGCEIRVIGRHSRKLGILAARGIPVHAGETVDLSGWADLVVACGGGREGLALARRLVRPRGRLVVKSTLPEPAPFDFASLVVDEITLVGSRCGPFPAALRLLAAGVVEVEPLIDAVFSLEQGVEALACAAGPGTLKILIQP</sequence>
<evidence type="ECO:0000256" key="1">
    <source>
        <dbReference type="ARBA" id="ARBA00001947"/>
    </source>
</evidence>
<dbReference type="Pfam" id="PF08240">
    <property type="entry name" value="ADH_N"/>
    <property type="match status" value="1"/>
</dbReference>
<dbReference type="CDD" id="cd08242">
    <property type="entry name" value="MDR_like"/>
    <property type="match status" value="1"/>
</dbReference>
<evidence type="ECO:0000259" key="6">
    <source>
        <dbReference type="Pfam" id="PF08240"/>
    </source>
</evidence>
<dbReference type="EC" id="1.1.1.329" evidence="7"/>
<comment type="caution">
    <text evidence="7">The sequence shown here is derived from an EMBL/GenBank/DDBJ whole genome shotgun (WGS) entry which is preliminary data.</text>
</comment>
<dbReference type="RefSeq" id="WP_420904007.1">
    <property type="nucleotide sequence ID" value="NZ_BAAFGK010000002.1"/>
</dbReference>
<keyword evidence="8" id="KW-1185">Reference proteome</keyword>
<protein>
    <submittedName>
        <fullName evidence="7">2-deoxy-scyllo-inosamine dehydrogenase</fullName>
        <ecNumber evidence="7">1.1.1.329</ecNumber>
    </submittedName>
</protein>
<accession>A0ABQ0C5Y3</accession>
<dbReference type="InterPro" id="IPR011032">
    <property type="entry name" value="GroES-like_sf"/>
</dbReference>
<keyword evidence="4" id="KW-0862">Zinc</keyword>
<dbReference type="SUPFAM" id="SSF50129">
    <property type="entry name" value="GroES-like"/>
    <property type="match status" value="1"/>
</dbReference>
<dbReference type="EMBL" id="BAAFGK010000002">
    <property type="protein sequence ID" value="GAB0056295.1"/>
    <property type="molecule type" value="Genomic_DNA"/>
</dbReference>
<dbReference type="SUPFAM" id="SSF51735">
    <property type="entry name" value="NAD(P)-binding Rossmann-fold domains"/>
    <property type="match status" value="1"/>
</dbReference>
<dbReference type="Proteomes" id="UP001628193">
    <property type="component" value="Unassembled WGS sequence"/>
</dbReference>
<evidence type="ECO:0000256" key="3">
    <source>
        <dbReference type="ARBA" id="ARBA00022723"/>
    </source>
</evidence>
<gene>
    <name evidence="7" type="primary">neoA</name>
    <name evidence="7" type="ORF">SIID45300_00601</name>
</gene>
<dbReference type="Gene3D" id="3.40.50.720">
    <property type="entry name" value="NAD(P)-binding Rossmann-like Domain"/>
    <property type="match status" value="1"/>
</dbReference>
<dbReference type="PANTHER" id="PTHR43350">
    <property type="entry name" value="NAD-DEPENDENT ALCOHOL DEHYDROGENASE"/>
    <property type="match status" value="1"/>
</dbReference>